<name>B0VIQ5_CLOAI</name>
<dbReference type="KEGG" id="caci:CLOAM1340"/>
<evidence type="ECO:0000313" key="3">
    <source>
        <dbReference type="Proteomes" id="UP000002019"/>
    </source>
</evidence>
<dbReference type="HOGENOM" id="CLU_749448_0_0_0"/>
<feature type="chain" id="PRO_5002758357" description="CARDB domain-containing protein" evidence="1">
    <location>
        <begin position="21"/>
        <end position="369"/>
    </location>
</feature>
<proteinExistence type="predicted"/>
<organism evidence="2 3">
    <name type="scientific">Cloacimonas acidaminovorans (strain Evry)</name>
    <dbReference type="NCBI Taxonomy" id="459349"/>
    <lineage>
        <taxon>Bacteria</taxon>
        <taxon>Pseudomonadati</taxon>
        <taxon>Candidatus Cloacimonadota</taxon>
        <taxon>Candidatus Cloacimonadia</taxon>
        <taxon>Candidatus Cloacimonadales</taxon>
        <taxon>Candidatus Cloacimonadaceae</taxon>
        <taxon>Candidatus Cloacimonas</taxon>
    </lineage>
</organism>
<dbReference type="STRING" id="459349.CLOAM1340"/>
<keyword evidence="3" id="KW-1185">Reference proteome</keyword>
<evidence type="ECO:0000313" key="2">
    <source>
        <dbReference type="EMBL" id="CAO81196.1"/>
    </source>
</evidence>
<reference evidence="2 3" key="1">
    <citation type="journal article" date="2008" name="J. Bacteriol.">
        <title>'Candidatus Cloacamonas acidaminovorans': genome sequence reconstruction provides a first glimpse of a new bacterial division.</title>
        <authorList>
            <person name="Pelletier E."/>
            <person name="Kreimeyer A."/>
            <person name="Bocs S."/>
            <person name="Rouy Z."/>
            <person name="Gyapay G."/>
            <person name="Chouari R."/>
            <person name="Riviere D."/>
            <person name="Ganesan A."/>
            <person name="Daegelen P."/>
            <person name="Sghir A."/>
            <person name="Cohen G.N."/>
            <person name="Medigue C."/>
            <person name="Weissenbach J."/>
            <person name="Le Paslier D."/>
        </authorList>
    </citation>
    <scope>NUCLEOTIDE SEQUENCE [LARGE SCALE GENOMIC DNA]</scope>
    <source>
        <strain evidence="3">Evry</strain>
    </source>
</reference>
<evidence type="ECO:0000256" key="1">
    <source>
        <dbReference type="SAM" id="SignalP"/>
    </source>
</evidence>
<dbReference type="RefSeq" id="WP_015425054.1">
    <property type="nucleotide sequence ID" value="NC_020449.1"/>
</dbReference>
<dbReference type="AlphaFoldDB" id="B0VIQ5"/>
<dbReference type="Proteomes" id="UP000002019">
    <property type="component" value="Chromosome"/>
</dbReference>
<keyword evidence="1" id="KW-0732">Signal</keyword>
<protein>
    <recommendedName>
        <fullName evidence="4">CARDB domain-containing protein</fullName>
    </recommendedName>
</protein>
<dbReference type="OrthoDB" id="1523441at2"/>
<accession>B0VIQ5</accession>
<sequence>MKRFLFILVIALLLPTLAVARADFSVTFSPQTIRVNSFNSASFDPFDPDQQPILTTLTITNTGTVPKRIDLKLVLEWNNIPLVETIFSSKENLNSWTLTNRDLITNQPSTYFDYKEGYAKITVKEAIKNSSTLKSAVLAGYFPDGDLKFKVWVREFSTASWTNNTNLPDAEFKIIIRNAGNITLLSPGVPIGKTPALVNGIPISFLWNSQLTDFNDYKLIIKEFPPNNPPTVNTIDRTGAVFYETPENTKENSGFVEFLPFTDGNYYAWKVTTALATEYNPKKQNTGNNILSSNWYVFQYVDEEKAAASISEFQAHLNMLQNSILLNLYTQGYVPAGIVIIDDKEFSGQEAINLIDALQGQEISVELKD</sequence>
<evidence type="ECO:0008006" key="4">
    <source>
        <dbReference type="Google" id="ProtNLM"/>
    </source>
</evidence>
<gene>
    <name evidence="2" type="ordered locus">CLOAM1340</name>
</gene>
<feature type="signal peptide" evidence="1">
    <location>
        <begin position="1"/>
        <end position="20"/>
    </location>
</feature>
<dbReference type="EMBL" id="CU466930">
    <property type="protein sequence ID" value="CAO81196.1"/>
    <property type="molecule type" value="Genomic_DNA"/>
</dbReference>